<name>A0A090RKM5_9GAMM</name>
<reference evidence="2 3" key="1">
    <citation type="journal article" date="2014" name="Genome Announc.">
        <title>Draft Genome Sequences of Two Vibrionaceae Species, Vibrio ponticus C121 and Photobacterium aphoticum C119, Isolated as Coral Reef Microbiota.</title>
        <authorList>
            <person name="Al-saari N."/>
            <person name="Meirelles P.M."/>
            <person name="Mino S."/>
            <person name="Suda W."/>
            <person name="Oshima K."/>
            <person name="Hattori M."/>
            <person name="Ohkuma M."/>
            <person name="Thompson F.L."/>
            <person name="Gomez-Gil B."/>
            <person name="Sawabe T."/>
            <person name="Sawabe T."/>
        </authorList>
    </citation>
    <scope>NUCLEOTIDE SEQUENCE [LARGE SCALE GENOMIC DNA]</scope>
    <source>
        <strain evidence="2 3">JCM 19237</strain>
    </source>
</reference>
<organism evidence="2 3">
    <name type="scientific">Photobacterium aphoticum</name>
    <dbReference type="NCBI Taxonomy" id="754436"/>
    <lineage>
        <taxon>Bacteria</taxon>
        <taxon>Pseudomonadati</taxon>
        <taxon>Pseudomonadota</taxon>
        <taxon>Gammaproteobacteria</taxon>
        <taxon>Vibrionales</taxon>
        <taxon>Vibrionaceae</taxon>
        <taxon>Photobacterium</taxon>
    </lineage>
</organism>
<evidence type="ECO:0000313" key="3">
    <source>
        <dbReference type="Proteomes" id="UP000029227"/>
    </source>
</evidence>
<gene>
    <name evidence="2" type="ORF">JCM19237_6789</name>
</gene>
<feature type="region of interest" description="Disordered" evidence="1">
    <location>
        <begin position="1"/>
        <end position="22"/>
    </location>
</feature>
<accession>A0A090RKM5</accession>
<dbReference type="Proteomes" id="UP000029227">
    <property type="component" value="Unassembled WGS sequence"/>
</dbReference>
<dbReference type="AlphaFoldDB" id="A0A090RKM5"/>
<dbReference type="STRING" id="754436.JCM19237_6789"/>
<comment type="caution">
    <text evidence="2">The sequence shown here is derived from an EMBL/GenBank/DDBJ whole genome shotgun (WGS) entry which is preliminary data.</text>
</comment>
<protein>
    <submittedName>
        <fullName evidence="2">ABC-type polar amino acid transport system ATPase component</fullName>
    </submittedName>
</protein>
<dbReference type="eggNOG" id="COG1126">
    <property type="taxonomic scope" value="Bacteria"/>
</dbReference>
<evidence type="ECO:0000256" key="1">
    <source>
        <dbReference type="SAM" id="MobiDB-lite"/>
    </source>
</evidence>
<dbReference type="EMBL" id="BBMN01000021">
    <property type="protein sequence ID" value="GAL08017.1"/>
    <property type="molecule type" value="Genomic_DNA"/>
</dbReference>
<proteinExistence type="predicted"/>
<evidence type="ECO:0000313" key="2">
    <source>
        <dbReference type="EMBL" id="GAL08017.1"/>
    </source>
</evidence>
<sequence length="45" mass="4956">MTDGELVEQGPPAQIFTQPHDPRLKKFLNQVGIRAGSLHSSPEEV</sequence>